<sequence length="80" mass="9132">MHAERNEMYQFESGHSTTSEADLVPSKTVFLKFPFCPLTTPLTKPWLTVPSLYNQPHLSPLPFTSFDHKSSLIQSQHTEV</sequence>
<name>A0ACB9BK49_CICIN</name>
<comment type="caution">
    <text evidence="1">The sequence shown here is derived from an EMBL/GenBank/DDBJ whole genome shotgun (WGS) entry which is preliminary data.</text>
</comment>
<evidence type="ECO:0000313" key="1">
    <source>
        <dbReference type="EMBL" id="KAI3722400.1"/>
    </source>
</evidence>
<dbReference type="EMBL" id="CM042014">
    <property type="protein sequence ID" value="KAI3722400.1"/>
    <property type="molecule type" value="Genomic_DNA"/>
</dbReference>
<reference evidence="2" key="1">
    <citation type="journal article" date="2022" name="Mol. Ecol. Resour.">
        <title>The genomes of chicory, endive, great burdock and yacon provide insights into Asteraceae palaeo-polyploidization history and plant inulin production.</title>
        <authorList>
            <person name="Fan W."/>
            <person name="Wang S."/>
            <person name="Wang H."/>
            <person name="Wang A."/>
            <person name="Jiang F."/>
            <person name="Liu H."/>
            <person name="Zhao H."/>
            <person name="Xu D."/>
            <person name="Zhang Y."/>
        </authorList>
    </citation>
    <scope>NUCLEOTIDE SEQUENCE [LARGE SCALE GENOMIC DNA]</scope>
    <source>
        <strain evidence="2">cv. Punajuju</strain>
    </source>
</reference>
<keyword evidence="2" id="KW-1185">Reference proteome</keyword>
<gene>
    <name evidence="1" type="ORF">L2E82_33438</name>
</gene>
<proteinExistence type="predicted"/>
<organism evidence="1 2">
    <name type="scientific">Cichorium intybus</name>
    <name type="common">Chicory</name>
    <dbReference type="NCBI Taxonomy" id="13427"/>
    <lineage>
        <taxon>Eukaryota</taxon>
        <taxon>Viridiplantae</taxon>
        <taxon>Streptophyta</taxon>
        <taxon>Embryophyta</taxon>
        <taxon>Tracheophyta</taxon>
        <taxon>Spermatophyta</taxon>
        <taxon>Magnoliopsida</taxon>
        <taxon>eudicotyledons</taxon>
        <taxon>Gunneridae</taxon>
        <taxon>Pentapetalae</taxon>
        <taxon>asterids</taxon>
        <taxon>campanulids</taxon>
        <taxon>Asterales</taxon>
        <taxon>Asteraceae</taxon>
        <taxon>Cichorioideae</taxon>
        <taxon>Cichorieae</taxon>
        <taxon>Cichoriinae</taxon>
        <taxon>Cichorium</taxon>
    </lineage>
</organism>
<protein>
    <submittedName>
        <fullName evidence="1">Uncharacterized protein</fullName>
    </submittedName>
</protein>
<reference evidence="1 2" key="2">
    <citation type="journal article" date="2022" name="Mol. Ecol. Resour.">
        <title>The genomes of chicory, endive, great burdock and yacon provide insights into Asteraceae paleo-polyploidization history and plant inulin production.</title>
        <authorList>
            <person name="Fan W."/>
            <person name="Wang S."/>
            <person name="Wang H."/>
            <person name="Wang A."/>
            <person name="Jiang F."/>
            <person name="Liu H."/>
            <person name="Zhao H."/>
            <person name="Xu D."/>
            <person name="Zhang Y."/>
        </authorList>
    </citation>
    <scope>NUCLEOTIDE SEQUENCE [LARGE SCALE GENOMIC DNA]</scope>
    <source>
        <strain evidence="2">cv. Punajuju</strain>
        <tissue evidence="1">Leaves</tissue>
    </source>
</reference>
<dbReference type="Proteomes" id="UP001055811">
    <property type="component" value="Linkage Group LG06"/>
</dbReference>
<evidence type="ECO:0000313" key="2">
    <source>
        <dbReference type="Proteomes" id="UP001055811"/>
    </source>
</evidence>
<accession>A0ACB9BK49</accession>